<keyword evidence="2" id="KW-1185">Reference proteome</keyword>
<dbReference type="EMBL" id="JAEUBF010000772">
    <property type="protein sequence ID" value="KAH3675450.1"/>
    <property type="molecule type" value="Genomic_DNA"/>
</dbReference>
<reference evidence="1" key="2">
    <citation type="submission" date="2021-01" db="EMBL/GenBank/DDBJ databases">
        <authorList>
            <person name="Schikora-Tamarit M.A."/>
        </authorList>
    </citation>
    <scope>NUCLEOTIDE SEQUENCE</scope>
    <source>
        <strain evidence="1">CBS6341</strain>
    </source>
</reference>
<reference evidence="1" key="1">
    <citation type="journal article" date="2021" name="Open Biol.">
        <title>Shared evolutionary footprints suggest mitochondrial oxidative damage underlies multiple complex I losses in fungi.</title>
        <authorList>
            <person name="Schikora-Tamarit M.A."/>
            <person name="Marcet-Houben M."/>
            <person name="Nosek J."/>
            <person name="Gabaldon T."/>
        </authorList>
    </citation>
    <scope>NUCLEOTIDE SEQUENCE</scope>
    <source>
        <strain evidence="1">CBS6341</strain>
    </source>
</reference>
<evidence type="ECO:0000313" key="2">
    <source>
        <dbReference type="Proteomes" id="UP000769528"/>
    </source>
</evidence>
<comment type="caution">
    <text evidence="1">The sequence shown here is derived from an EMBL/GenBank/DDBJ whole genome shotgun (WGS) entry which is preliminary data.</text>
</comment>
<organism evidence="1 2">
    <name type="scientific">Wickerhamomyces mucosus</name>
    <dbReference type="NCBI Taxonomy" id="1378264"/>
    <lineage>
        <taxon>Eukaryota</taxon>
        <taxon>Fungi</taxon>
        <taxon>Dikarya</taxon>
        <taxon>Ascomycota</taxon>
        <taxon>Saccharomycotina</taxon>
        <taxon>Saccharomycetes</taxon>
        <taxon>Phaffomycetales</taxon>
        <taxon>Wickerhamomycetaceae</taxon>
        <taxon>Wickerhamomyces</taxon>
    </lineage>
</organism>
<sequence>MDAKSEDLPEPVAPVIIINSPFLISIFTFFRTDDSLTLLIESFSFSSLFDLSTTSGNDSYRNSASDILIAIFSSFIISLLKCSSIFSSSGDSKYFEILLKEINPSMALDKTKGSSIILSVIMLINASEENIIGELESKPLIPYRVKNTAIGVKLYNETMTVKKMATRNCILRTKELSLFLRLMIIFLYASSHA</sequence>
<gene>
    <name evidence="1" type="ORF">WICMUC_002739</name>
</gene>
<dbReference type="AlphaFoldDB" id="A0A9P8PPZ4"/>
<evidence type="ECO:0000313" key="1">
    <source>
        <dbReference type="EMBL" id="KAH3675450.1"/>
    </source>
</evidence>
<dbReference type="Proteomes" id="UP000769528">
    <property type="component" value="Unassembled WGS sequence"/>
</dbReference>
<proteinExistence type="predicted"/>
<name>A0A9P8PPZ4_9ASCO</name>
<accession>A0A9P8PPZ4</accession>
<protein>
    <submittedName>
        <fullName evidence="1">Uncharacterized protein</fullName>
    </submittedName>
</protein>